<sequence length="299" mass="33439">VGLRVIHGRCGLDKNRIGSSQFAFGSIEQNRCRAAGFDASDFLSSVQLFSTELPLIHRCGATESIRLYWSVFERSVRNQNVGEICARLARPTSLSVLKRRRALALVHCIMGEVVFGKVIGEISWTYVDEIGALRARTSPSQLSIDRRHFSPTGRCDPFATSGANSGSEFVISNKKVSSRARGHFGSVHARSLRWDSTSVHEWTVDIAEGSRARDGWRRLEKSHGSCALESEPITVEYYEMIEWGADTILVNSDRGVSRTRKMEVAALAIRLCVPTDVVERRRRTGRIRGGDCYRSSYPR</sequence>
<comment type="caution">
    <text evidence="1">The sequence shown here is derived from an EMBL/GenBank/DDBJ whole genome shotgun (WGS) entry which is preliminary data.</text>
</comment>
<proteinExistence type="predicted"/>
<dbReference type="EMBL" id="BTSY01000005">
    <property type="protein sequence ID" value="GMT26577.1"/>
    <property type="molecule type" value="Genomic_DNA"/>
</dbReference>
<evidence type="ECO:0000313" key="1">
    <source>
        <dbReference type="EMBL" id="GMT26577.1"/>
    </source>
</evidence>
<feature type="non-terminal residue" evidence="1">
    <location>
        <position position="1"/>
    </location>
</feature>
<feature type="non-terminal residue" evidence="1">
    <location>
        <position position="299"/>
    </location>
</feature>
<evidence type="ECO:0000313" key="2">
    <source>
        <dbReference type="Proteomes" id="UP001432322"/>
    </source>
</evidence>
<keyword evidence="2" id="KW-1185">Reference proteome</keyword>
<dbReference type="AlphaFoldDB" id="A0AAV5W946"/>
<dbReference type="Proteomes" id="UP001432322">
    <property type="component" value="Unassembled WGS sequence"/>
</dbReference>
<protein>
    <submittedName>
        <fullName evidence="1">Uncharacterized protein</fullName>
    </submittedName>
</protein>
<accession>A0AAV5W946</accession>
<organism evidence="1 2">
    <name type="scientific">Pristionchus fissidentatus</name>
    <dbReference type="NCBI Taxonomy" id="1538716"/>
    <lineage>
        <taxon>Eukaryota</taxon>
        <taxon>Metazoa</taxon>
        <taxon>Ecdysozoa</taxon>
        <taxon>Nematoda</taxon>
        <taxon>Chromadorea</taxon>
        <taxon>Rhabditida</taxon>
        <taxon>Rhabditina</taxon>
        <taxon>Diplogasteromorpha</taxon>
        <taxon>Diplogasteroidea</taxon>
        <taxon>Neodiplogasteridae</taxon>
        <taxon>Pristionchus</taxon>
    </lineage>
</organism>
<gene>
    <name evidence="1" type="ORF">PFISCL1PPCAC_17874</name>
</gene>
<name>A0AAV5W946_9BILA</name>
<reference evidence="1" key="1">
    <citation type="submission" date="2023-10" db="EMBL/GenBank/DDBJ databases">
        <title>Genome assembly of Pristionchus species.</title>
        <authorList>
            <person name="Yoshida K."/>
            <person name="Sommer R.J."/>
        </authorList>
    </citation>
    <scope>NUCLEOTIDE SEQUENCE</scope>
    <source>
        <strain evidence="1">RS5133</strain>
    </source>
</reference>